<name>A0A1B7YKJ3_COLHI</name>
<gene>
    <name evidence="1" type="ORF">CH63R_04866</name>
</gene>
<accession>A0A1B7YKJ3</accession>
<dbReference type="Proteomes" id="UP000092177">
    <property type="component" value="Chromosome 3"/>
</dbReference>
<reference evidence="2" key="1">
    <citation type="journal article" date="2017" name="BMC Genomics">
        <title>Gapless genome assembly of Colletotrichum higginsianum reveals chromosome structure and association of transposable elements with secondary metabolite gene clusters.</title>
        <authorList>
            <person name="Dallery J.-F."/>
            <person name="Lapalu N."/>
            <person name="Zampounis A."/>
            <person name="Pigne S."/>
            <person name="Luyten I."/>
            <person name="Amselem J."/>
            <person name="Wittenberg A.H.J."/>
            <person name="Zhou S."/>
            <person name="de Queiroz M.V."/>
            <person name="Robin G.P."/>
            <person name="Auger A."/>
            <person name="Hainaut M."/>
            <person name="Henrissat B."/>
            <person name="Kim K.-T."/>
            <person name="Lee Y.-H."/>
            <person name="Lespinet O."/>
            <person name="Schwartz D.C."/>
            <person name="Thon M.R."/>
            <person name="O'Connell R.J."/>
        </authorList>
    </citation>
    <scope>NUCLEOTIDE SEQUENCE [LARGE SCALE GENOMIC DNA]</scope>
    <source>
        <strain evidence="2">IMI 349063</strain>
    </source>
</reference>
<proteinExistence type="predicted"/>
<protein>
    <submittedName>
        <fullName evidence="1">Uncharacterized protein</fullName>
    </submittedName>
</protein>
<dbReference type="VEuPathDB" id="FungiDB:CH63R_04866"/>
<dbReference type="KEGG" id="chig:CH63R_04866"/>
<dbReference type="GeneID" id="28863948"/>
<evidence type="ECO:0000313" key="2">
    <source>
        <dbReference type="Proteomes" id="UP000092177"/>
    </source>
</evidence>
<evidence type="ECO:0000313" key="1">
    <source>
        <dbReference type="EMBL" id="OBR12570.1"/>
    </source>
</evidence>
<dbReference type="EMBL" id="LTAN01000003">
    <property type="protein sequence ID" value="OBR12570.1"/>
    <property type="molecule type" value="Genomic_DNA"/>
</dbReference>
<keyword evidence="2" id="KW-1185">Reference proteome</keyword>
<sequence>MMPEGLIWALEWLTQSTRFGSHSVSAPTRWSGPAVPSTWRSHAARARPLGWTVNKRQSQSTRADRGRQALFRLMWLWFSSSGFRLDLTPAPPSPLFQTTVRERLVRDGNQSHLRVGVLAAIDGISPGIP</sequence>
<organism evidence="1 2">
    <name type="scientific">Colletotrichum higginsianum (strain IMI 349063)</name>
    <name type="common">Crucifer anthracnose fungus</name>
    <dbReference type="NCBI Taxonomy" id="759273"/>
    <lineage>
        <taxon>Eukaryota</taxon>
        <taxon>Fungi</taxon>
        <taxon>Dikarya</taxon>
        <taxon>Ascomycota</taxon>
        <taxon>Pezizomycotina</taxon>
        <taxon>Sordariomycetes</taxon>
        <taxon>Hypocreomycetidae</taxon>
        <taxon>Glomerellales</taxon>
        <taxon>Glomerellaceae</taxon>
        <taxon>Colletotrichum</taxon>
        <taxon>Colletotrichum destructivum species complex</taxon>
    </lineage>
</organism>
<dbReference type="RefSeq" id="XP_018161087.1">
    <property type="nucleotide sequence ID" value="XM_018299841.1"/>
</dbReference>
<dbReference type="AlphaFoldDB" id="A0A1B7YKJ3"/>
<comment type="caution">
    <text evidence="1">The sequence shown here is derived from an EMBL/GenBank/DDBJ whole genome shotgun (WGS) entry which is preliminary data.</text>
</comment>